<dbReference type="Gene3D" id="3.20.20.150">
    <property type="entry name" value="Divalent-metal-dependent TIM barrel enzymes"/>
    <property type="match status" value="1"/>
</dbReference>
<sequence length="288" mass="31727">MTIEASYRRPLGTMVAYGFEVVDFASELDLAHRLGAEVLEIFPEWRSEPDPASLRTRVSDAGLVIHSAHGCWGGQSIRAARVDLGDPDLERHRESIEDLQRCVDWLHEAGGTCLVVHPGGLSAPEERLSRRAALARGLMQLVEHARGTRIVICVENMPPGVHPGSRMADLAGLVAELSQAGLAIALDTGHAHLSLDLGSETKAAGHWLRTTHVHDNNGRHDTHQPPGLGTIDWHAWGRALDEIEYRGPIMLECVRHLRKDPASISPAFLETLQLLTRGVSRRRAEDRR</sequence>
<dbReference type="SUPFAM" id="SSF51658">
    <property type="entry name" value="Xylose isomerase-like"/>
    <property type="match status" value="1"/>
</dbReference>
<gene>
    <name evidence="2" type="ORF">V5E97_34405</name>
</gene>
<dbReference type="Pfam" id="PF01261">
    <property type="entry name" value="AP_endonuc_2"/>
    <property type="match status" value="1"/>
</dbReference>
<name>A0AAU7CE57_9BACT</name>
<dbReference type="PANTHER" id="PTHR12110">
    <property type="entry name" value="HYDROXYPYRUVATE ISOMERASE"/>
    <property type="match status" value="1"/>
</dbReference>
<dbReference type="PANTHER" id="PTHR12110:SF53">
    <property type="entry name" value="BLR5974 PROTEIN"/>
    <property type="match status" value="1"/>
</dbReference>
<dbReference type="GO" id="GO:0016853">
    <property type="term" value="F:isomerase activity"/>
    <property type="evidence" value="ECO:0007669"/>
    <property type="project" value="UniProtKB-KW"/>
</dbReference>
<feature type="domain" description="Xylose isomerase-like TIM barrel" evidence="1">
    <location>
        <begin position="28"/>
        <end position="268"/>
    </location>
</feature>
<reference evidence="2" key="1">
    <citation type="submission" date="2024-05" db="EMBL/GenBank/DDBJ databases">
        <title>Planctomycetes of the genus Singulisphaera possess chitinolytic capabilities.</title>
        <authorList>
            <person name="Ivanova A."/>
        </authorList>
    </citation>
    <scope>NUCLEOTIDE SEQUENCE</scope>
    <source>
        <strain evidence="2">Ch08T</strain>
    </source>
</reference>
<evidence type="ECO:0000313" key="2">
    <source>
        <dbReference type="EMBL" id="XBH03365.1"/>
    </source>
</evidence>
<proteinExistence type="predicted"/>
<dbReference type="EMBL" id="CP155447">
    <property type="protein sequence ID" value="XBH03365.1"/>
    <property type="molecule type" value="Genomic_DNA"/>
</dbReference>
<protein>
    <submittedName>
        <fullName evidence="2">Sugar phosphate isomerase/epimerase family protein</fullName>
    </submittedName>
</protein>
<accession>A0AAU7CE57</accession>
<keyword evidence="2" id="KW-0413">Isomerase</keyword>
<dbReference type="InterPro" id="IPR036237">
    <property type="entry name" value="Xyl_isomerase-like_sf"/>
</dbReference>
<dbReference type="AlphaFoldDB" id="A0AAU7CE57"/>
<organism evidence="2">
    <name type="scientific">Singulisphaera sp. Ch08</name>
    <dbReference type="NCBI Taxonomy" id="3120278"/>
    <lineage>
        <taxon>Bacteria</taxon>
        <taxon>Pseudomonadati</taxon>
        <taxon>Planctomycetota</taxon>
        <taxon>Planctomycetia</taxon>
        <taxon>Isosphaerales</taxon>
        <taxon>Isosphaeraceae</taxon>
        <taxon>Singulisphaera</taxon>
    </lineage>
</organism>
<evidence type="ECO:0000259" key="1">
    <source>
        <dbReference type="Pfam" id="PF01261"/>
    </source>
</evidence>
<dbReference type="InterPro" id="IPR013022">
    <property type="entry name" value="Xyl_isomerase-like_TIM-brl"/>
</dbReference>
<dbReference type="RefSeq" id="WP_406696098.1">
    <property type="nucleotide sequence ID" value="NZ_CP155447.1"/>
</dbReference>
<dbReference type="InterPro" id="IPR050312">
    <property type="entry name" value="IolE/XylAMocC-like"/>
</dbReference>